<organism evidence="1 2">
    <name type="scientific">Citrus sinensis</name>
    <name type="common">Sweet orange</name>
    <name type="synonym">Citrus aurantium var. sinensis</name>
    <dbReference type="NCBI Taxonomy" id="2711"/>
    <lineage>
        <taxon>Eukaryota</taxon>
        <taxon>Viridiplantae</taxon>
        <taxon>Streptophyta</taxon>
        <taxon>Embryophyta</taxon>
        <taxon>Tracheophyta</taxon>
        <taxon>Spermatophyta</taxon>
        <taxon>Magnoliopsida</taxon>
        <taxon>eudicotyledons</taxon>
        <taxon>Gunneridae</taxon>
        <taxon>Pentapetalae</taxon>
        <taxon>rosids</taxon>
        <taxon>malvids</taxon>
        <taxon>Sapindales</taxon>
        <taxon>Rutaceae</taxon>
        <taxon>Aurantioideae</taxon>
        <taxon>Citrus</taxon>
    </lineage>
</organism>
<name>A0A067E3G0_CITSI</name>
<evidence type="ECO:0000313" key="2">
    <source>
        <dbReference type="Proteomes" id="UP000027120"/>
    </source>
</evidence>
<accession>A0A067E3G0</accession>
<protein>
    <submittedName>
        <fullName evidence="1">Uncharacterized protein</fullName>
    </submittedName>
</protein>
<dbReference type="EMBL" id="KK785103">
    <property type="protein sequence ID" value="KDO49724.1"/>
    <property type="molecule type" value="Genomic_DNA"/>
</dbReference>
<dbReference type="Proteomes" id="UP000027120">
    <property type="component" value="Unassembled WGS sequence"/>
</dbReference>
<keyword evidence="2" id="KW-1185">Reference proteome</keyword>
<proteinExistence type="predicted"/>
<gene>
    <name evidence="1" type="ORF">CISIN_1g035084mg</name>
</gene>
<dbReference type="AlphaFoldDB" id="A0A067E3G0"/>
<sequence length="73" mass="8942">MACIRIQKVQTHTYFFHRPKKQMPDYQVLCSRKLSYQFQFIVDKTIFIETVHKFKFIYTKEKDIAAMDQRVFS</sequence>
<evidence type="ECO:0000313" key="1">
    <source>
        <dbReference type="EMBL" id="KDO49724.1"/>
    </source>
</evidence>
<reference evidence="1 2" key="1">
    <citation type="submission" date="2014-04" db="EMBL/GenBank/DDBJ databases">
        <authorList>
            <consortium name="International Citrus Genome Consortium"/>
            <person name="Gmitter F."/>
            <person name="Chen C."/>
            <person name="Farmerie W."/>
            <person name="Harkins T."/>
            <person name="Desany B."/>
            <person name="Mohiuddin M."/>
            <person name="Kodira C."/>
            <person name="Borodovsky M."/>
            <person name="Lomsadze A."/>
            <person name="Burns P."/>
            <person name="Jenkins J."/>
            <person name="Prochnik S."/>
            <person name="Shu S."/>
            <person name="Chapman J."/>
            <person name="Pitluck S."/>
            <person name="Schmutz J."/>
            <person name="Rokhsar D."/>
        </authorList>
    </citation>
    <scope>NUCLEOTIDE SEQUENCE</scope>
</reference>